<dbReference type="EMBL" id="AMZY02000014">
    <property type="protein sequence ID" value="EMS32170.1"/>
    <property type="molecule type" value="Genomic_DNA"/>
</dbReference>
<protein>
    <submittedName>
        <fullName evidence="2">Uncharacterized protein</fullName>
    </submittedName>
</protein>
<reference evidence="2" key="1">
    <citation type="submission" date="2013-01" db="EMBL/GenBank/DDBJ databases">
        <title>Genome assembly of Mariniradius saccharolyticus AK6.</title>
        <authorList>
            <person name="Vaidya B."/>
            <person name="Khatri I."/>
            <person name="Tanuku N.R.S."/>
            <person name="Subramanian S."/>
            <person name="Pinnaka A."/>
        </authorList>
    </citation>
    <scope>NUCLEOTIDE SEQUENCE [LARGE SCALE GENOMIC DNA]</scope>
    <source>
        <strain evidence="2">AK6</strain>
    </source>
</reference>
<dbReference type="AlphaFoldDB" id="M7X3V5"/>
<feature type="transmembrane region" description="Helical" evidence="1">
    <location>
        <begin position="50"/>
        <end position="69"/>
    </location>
</feature>
<dbReference type="Proteomes" id="UP000010953">
    <property type="component" value="Unassembled WGS sequence"/>
</dbReference>
<gene>
    <name evidence="2" type="ORF">C943_01432</name>
</gene>
<sequence length="87" mass="9618">MFDDTKLEPCTFKGKKRKVKLMKRDSKRGNLPLRRLGGFGDFTLARGTRGIFVCLFACALLLGAPANILQKDEPRKTGFIGQIGSDS</sequence>
<accession>M7X3V5</accession>
<proteinExistence type="predicted"/>
<keyword evidence="1" id="KW-0472">Membrane</keyword>
<evidence type="ECO:0000313" key="3">
    <source>
        <dbReference type="Proteomes" id="UP000010953"/>
    </source>
</evidence>
<dbReference type="InParanoid" id="M7X3V5"/>
<keyword evidence="1" id="KW-0812">Transmembrane</keyword>
<dbReference type="STRING" id="1239962.C943_01432"/>
<evidence type="ECO:0000256" key="1">
    <source>
        <dbReference type="SAM" id="Phobius"/>
    </source>
</evidence>
<name>M7X3V5_9BACT</name>
<keyword evidence="3" id="KW-1185">Reference proteome</keyword>
<evidence type="ECO:0000313" key="2">
    <source>
        <dbReference type="EMBL" id="EMS32170.1"/>
    </source>
</evidence>
<keyword evidence="1" id="KW-1133">Transmembrane helix</keyword>
<comment type="caution">
    <text evidence="2">The sequence shown here is derived from an EMBL/GenBank/DDBJ whole genome shotgun (WGS) entry which is preliminary data.</text>
</comment>
<organism evidence="2 3">
    <name type="scientific">Mariniradius saccharolyticus AK6</name>
    <dbReference type="NCBI Taxonomy" id="1239962"/>
    <lineage>
        <taxon>Bacteria</taxon>
        <taxon>Pseudomonadati</taxon>
        <taxon>Bacteroidota</taxon>
        <taxon>Cytophagia</taxon>
        <taxon>Cytophagales</taxon>
        <taxon>Cyclobacteriaceae</taxon>
        <taxon>Mariniradius</taxon>
    </lineage>
</organism>